<dbReference type="EMBL" id="VBQZ03000399">
    <property type="protein sequence ID" value="MXQ99269.1"/>
    <property type="molecule type" value="Genomic_DNA"/>
</dbReference>
<dbReference type="GO" id="GO:0005509">
    <property type="term" value="F:calcium ion binding"/>
    <property type="evidence" value="ECO:0007669"/>
    <property type="project" value="InterPro"/>
</dbReference>
<evidence type="ECO:0000256" key="16">
    <source>
        <dbReference type="ARBA" id="ARBA00031662"/>
    </source>
</evidence>
<comment type="subcellular location">
    <subcellularLocation>
        <location evidence="1">Cytoplasm</location>
        <location evidence="1">Cytoskeleton</location>
        <location evidence="1">Microtubule organizing center</location>
        <location evidence="1">Centrosome</location>
    </subcellularLocation>
    <subcellularLocation>
        <location evidence="2">Cytoplasm</location>
        <location evidence="2">Cytoskeleton</location>
        <location evidence="2">Spindle pole</location>
    </subcellularLocation>
</comment>
<dbReference type="InterPro" id="IPR019775">
    <property type="entry name" value="WD40_repeat_CS"/>
</dbReference>
<dbReference type="SUPFAM" id="SSF50978">
    <property type="entry name" value="WD40 repeat-like"/>
    <property type="match status" value="1"/>
</dbReference>
<dbReference type="InterPro" id="IPR001680">
    <property type="entry name" value="WD40_rpt"/>
</dbReference>
<dbReference type="Pfam" id="PF00307">
    <property type="entry name" value="CH"/>
    <property type="match status" value="1"/>
</dbReference>
<keyword evidence="25" id="KW-1185">Reference proteome</keyword>
<evidence type="ECO:0000256" key="14">
    <source>
        <dbReference type="ARBA" id="ARBA00023212"/>
    </source>
</evidence>
<keyword evidence="15" id="KW-0131">Cell cycle</keyword>
<keyword evidence="12" id="KW-0498">Mitosis</keyword>
<feature type="compositionally biased region" description="Polar residues" evidence="20">
    <location>
        <begin position="459"/>
        <end position="468"/>
    </location>
</feature>
<evidence type="ECO:0000259" key="23">
    <source>
        <dbReference type="PROSITE" id="PS51230"/>
    </source>
</evidence>
<feature type="repeat" description="WD" evidence="18">
    <location>
        <begin position="1422"/>
        <end position="1456"/>
    </location>
</feature>
<dbReference type="PROSITE" id="PS50294">
    <property type="entry name" value="WD_REPEATS_REGION"/>
    <property type="match status" value="1"/>
</dbReference>
<feature type="compositionally biased region" description="Low complexity" evidence="20">
    <location>
        <begin position="1239"/>
        <end position="1252"/>
    </location>
</feature>
<dbReference type="PROSITE" id="PS00018">
    <property type="entry name" value="EF_HAND_1"/>
    <property type="match status" value="1"/>
</dbReference>
<dbReference type="InterPro" id="IPR002048">
    <property type="entry name" value="EF_hand_dom"/>
</dbReference>
<feature type="region of interest" description="Disordered" evidence="20">
    <location>
        <begin position="1219"/>
        <end position="1255"/>
    </location>
</feature>
<evidence type="ECO:0000259" key="22">
    <source>
        <dbReference type="PROSITE" id="PS50222"/>
    </source>
</evidence>
<comment type="similarity">
    <text evidence="3">Belongs to the MAPRE family.</text>
</comment>
<dbReference type="SUPFAM" id="SSF47576">
    <property type="entry name" value="Calponin-homology domain, CH-domain"/>
    <property type="match status" value="1"/>
</dbReference>
<evidence type="ECO:0000256" key="6">
    <source>
        <dbReference type="ARBA" id="ARBA00022490"/>
    </source>
</evidence>
<evidence type="ECO:0000256" key="20">
    <source>
        <dbReference type="SAM" id="MobiDB-lite"/>
    </source>
</evidence>
<dbReference type="InterPro" id="IPR036872">
    <property type="entry name" value="CH_dom_sf"/>
</dbReference>
<dbReference type="Pfam" id="PF00400">
    <property type="entry name" value="WD40"/>
    <property type="match status" value="2"/>
</dbReference>
<dbReference type="PROSITE" id="PS50082">
    <property type="entry name" value="WD_REPEATS_2"/>
    <property type="match status" value="4"/>
</dbReference>
<feature type="compositionally biased region" description="Basic and acidic residues" evidence="20">
    <location>
        <begin position="481"/>
        <end position="490"/>
    </location>
</feature>
<name>A0A6B0S8V3_9CETA</name>
<dbReference type="InterPro" id="IPR004953">
    <property type="entry name" value="EB1_C"/>
</dbReference>
<proteinExistence type="inferred from homology"/>
<evidence type="ECO:0000256" key="12">
    <source>
        <dbReference type="ARBA" id="ARBA00022776"/>
    </source>
</evidence>
<feature type="compositionally biased region" description="Polar residues" evidence="20">
    <location>
        <begin position="129"/>
        <end position="138"/>
    </location>
</feature>
<accession>A0A6B0S8V3</accession>
<keyword evidence="13" id="KW-0106">Calcium</keyword>
<reference evidence="24" key="1">
    <citation type="submission" date="2019-10" db="EMBL/GenBank/DDBJ databases">
        <title>The sequence and de novo assembly of the wild yak genome.</title>
        <authorList>
            <person name="Liu Y."/>
        </authorList>
    </citation>
    <scope>NUCLEOTIDE SEQUENCE [LARGE SCALE GENOMIC DNA]</scope>
    <source>
        <strain evidence="24">WY2019</strain>
    </source>
</reference>
<dbReference type="SUPFAM" id="SSF47473">
    <property type="entry name" value="EF-hand"/>
    <property type="match status" value="1"/>
</dbReference>
<dbReference type="InterPro" id="IPR036322">
    <property type="entry name" value="WD40_repeat_dom_sf"/>
</dbReference>
<dbReference type="InterPro" id="IPR001715">
    <property type="entry name" value="CH_dom"/>
</dbReference>
<evidence type="ECO:0000256" key="11">
    <source>
        <dbReference type="ARBA" id="ARBA00022737"/>
    </source>
</evidence>
<dbReference type="Gene3D" id="1.10.238.10">
    <property type="entry name" value="EF-hand"/>
    <property type="match status" value="1"/>
</dbReference>
<evidence type="ECO:0000256" key="7">
    <source>
        <dbReference type="ARBA" id="ARBA00022574"/>
    </source>
</evidence>
<dbReference type="Pfam" id="PF03271">
    <property type="entry name" value="EB1"/>
    <property type="match status" value="1"/>
</dbReference>
<dbReference type="InterPro" id="IPR015943">
    <property type="entry name" value="WD40/YVTN_repeat-like_dom_sf"/>
</dbReference>
<evidence type="ECO:0000256" key="19">
    <source>
        <dbReference type="PROSITE-ProRule" id="PRU00576"/>
    </source>
</evidence>
<evidence type="ECO:0000256" key="18">
    <source>
        <dbReference type="PROSITE-ProRule" id="PRU00221"/>
    </source>
</evidence>
<dbReference type="FunFam" id="1.10.418.10:FF:000007">
    <property type="entry name" value="Microtubule-associated protein, RP/EB family, member 2"/>
    <property type="match status" value="1"/>
</dbReference>
<feature type="compositionally biased region" description="Low complexity" evidence="20">
    <location>
        <begin position="1663"/>
        <end position="1695"/>
    </location>
</feature>
<keyword evidence="11" id="KW-0677">Repeat</keyword>
<keyword evidence="6" id="KW-0963">Cytoplasm</keyword>
<dbReference type="Gene3D" id="1.10.418.10">
    <property type="entry name" value="Calponin-like domain"/>
    <property type="match status" value="1"/>
</dbReference>
<evidence type="ECO:0000256" key="4">
    <source>
        <dbReference type="ARBA" id="ARBA00014901"/>
    </source>
</evidence>
<dbReference type="InterPro" id="IPR051242">
    <property type="entry name" value="WD-EF-hand_domain"/>
</dbReference>
<feature type="domain" description="EB1 C-terminal" evidence="23">
    <location>
        <begin position="151"/>
        <end position="221"/>
    </location>
</feature>
<dbReference type="GO" id="GO:0051301">
    <property type="term" value="P:cell division"/>
    <property type="evidence" value="ECO:0007669"/>
    <property type="project" value="UniProtKB-KW"/>
</dbReference>
<keyword evidence="10" id="KW-0479">Metal-binding</keyword>
<dbReference type="PROSITE" id="PS51230">
    <property type="entry name" value="EB1_C"/>
    <property type="match status" value="1"/>
</dbReference>
<dbReference type="GO" id="GO:0051010">
    <property type="term" value="F:microtubule plus-end binding"/>
    <property type="evidence" value="ECO:0007669"/>
    <property type="project" value="UniProtKB-ARBA"/>
</dbReference>
<dbReference type="SMART" id="SM00320">
    <property type="entry name" value="WD40"/>
    <property type="match status" value="8"/>
</dbReference>
<dbReference type="SUPFAM" id="SSF50998">
    <property type="entry name" value="Quinoprotein alcohol dehydrogenase-like"/>
    <property type="match status" value="1"/>
</dbReference>
<keyword evidence="8" id="KW-0132">Cell division</keyword>
<dbReference type="PANTHER" id="PTHR44324">
    <property type="entry name" value="WD40 REPEAT DOMAIN 95"/>
    <property type="match status" value="1"/>
</dbReference>
<sequence>MGFQVAGAAYCQFMDMLFPGSIALKKVKFQAKLEHEYIQNFKILQAGFKRMGVDKIIPVDKLVKGKFQDNFEFVQWFKKFFDANYDGKEYDPVAARQGQETAMAPSLVAPALNKPKKPLSSSSAAPQRPITTHRTTATPKAGPGVVRKNPGVGNGDDEAAELMQQVNVLKLTVEDLEKERDFYFGKLRNIELICQENEGENNPVLQRIVDILYATDEGFVIPDEGGPQEEQEDSLICFAHSRLISFVWQNSATVSCLLKFVLPWYASKPPDISSLLCYCGRAFRSAGLGLNAMELLQAVSFRENLQDKLGGYHGAFSRLRLEYAESFSEGKPTEVFCAFTLNLTVTAHAFSQIVNGRMRFGKPLFSTLKEEILTGEIKSGSTRSGTGAPPVGCLLSFNFINNKNVSDWMKNGRVVTCGQLAPQSVEALGVPQRLHRGATLDLVAAKMSQSRRKLKANKSPLNTTSSINWGEHIGSGSRAVSSEDLRDKPLPRKVSFAGGPRKSKEGLSSPAPSISVSQTSDFQYESQLFTEAHLAEMEKTFQSEVNSTGALDMKTFIKAVKKILSNMSEEMLEALFLKVDLNCNGFITWQEYVDYVMREFQGKEKMMRGQYRLRFHLPMRIIPLNHGCEIVKVEFLVQRLKKIGHFLTVTKDGILQFWSESFMLTSSFRLYQIQPSHSQQMWVIDMVCLHNMNLVAVASTDQKIEFFDISSHKCARVFTFTDLDSCVLTMNYWSDYHRAVFCYGDTKGNVIIFTSDDVTTGLFNPRVLPRTSKWDNWINVSTRRLLSEKSPMYRSYRLKALHLNWCQQVKFIPQLNLVASCSAIDKSSLVLTVLPSKVPDSLKVSVLNLRKGILCFDYCPDKNVLVTGGYDPLIRLWNPFFSRKPVWMMKGHQTSVTHIVVNSKDSSILLSVSKDKNIRVWDMQDYQCLQSFCGKHFALGHCPITSIYFHKEDNSLICSTYSIGILKGYLETQGPGRAEEKTTTYSTPLCAVLYSKVFKQVVSGCLSGMVSVWEVVTGRRLMEFSVTGDQQVELTAMSLDESEGCLLTGLRDGTVKMWNYSVGECLLTFPKADQLEISGIVHMNKVFYTTGWSKRITYYTFHKIKPVLLCHHWQTFHTEDVLSMAKYQNQFIATSSYNGDILFWNIGTFRPILNFNASQSPLPLLPKRVKDVNDCVFDSHRPSKPCIEQEKWAYKLHLQPPGLRTRAMVDANLRRNLMSAPPVMRHPRDKEPAKPVPLKKPLSASSLSQSRLSLDRHSTLKEAERKKADFQKKLLLQSNASVEKIIFLQTRPRLPHSAALLSSCMDGYIYAWSIHGSGGLLGKFPVDSVDEGDVVVGAMATDQNDWILVTGDCKGCIKIWDIKDYCAHSDKQTNHPSEINKFRFLISERIQVSLPNYSPPEEKKVEAGQTISLVPPQLLISWKAHLDSVADILYVDSLQLVISAGQDRDVKAWKLSGDAIGTFGLSVWKRLQDTPMMTDGELNERLKKEGDFFDPNEKTFHLELQEERDLAEALMYQRREQVVLLDLLNGKADTEAKAWARLQKITPMSPWTGKRSPEDIEDTWCKWESKGKQESKVLGAAYKPKERLRSPGLLFTNVQYGCMRHQISPQIYQSLRFNELASTQNPAFKTQKVLDQQSWLTLLVTQRIRKDLGPYRDTVPEHPASSPTTTASSPSSPSLSASGSGLLASGLAPSSWSQPSRSFL</sequence>
<evidence type="ECO:0000313" key="24">
    <source>
        <dbReference type="EMBL" id="MXQ99269.1"/>
    </source>
</evidence>
<protein>
    <recommendedName>
        <fullName evidence="5">Microtubule-associated protein RP/EB family member 1</fullName>
    </recommendedName>
    <alternativeName>
        <fullName evidence="16">APC-binding protein EB1</fullName>
    </alternativeName>
    <alternativeName>
        <fullName evidence="17">End-binding protein 1</fullName>
    </alternativeName>
    <alternativeName>
        <fullName evidence="4">WD repeat-containing protein on Y chromosome</fullName>
    </alternativeName>
</protein>
<evidence type="ECO:0000256" key="17">
    <source>
        <dbReference type="ARBA" id="ARBA00032241"/>
    </source>
</evidence>
<feature type="region of interest" description="Disordered" evidence="20">
    <location>
        <begin position="113"/>
        <end position="150"/>
    </location>
</feature>
<dbReference type="PROSITE" id="PS50021">
    <property type="entry name" value="CH"/>
    <property type="match status" value="1"/>
</dbReference>
<feature type="region of interest" description="Disordered" evidence="20">
    <location>
        <begin position="1653"/>
        <end position="1704"/>
    </location>
</feature>
<feature type="repeat" description="WD" evidence="18">
    <location>
        <begin position="889"/>
        <end position="931"/>
    </location>
</feature>
<evidence type="ECO:0000256" key="1">
    <source>
        <dbReference type="ARBA" id="ARBA00004300"/>
    </source>
</evidence>
<dbReference type="PROSITE" id="PS50222">
    <property type="entry name" value="EF_HAND_2"/>
    <property type="match status" value="1"/>
</dbReference>
<gene>
    <name evidence="24" type="ORF">E5288_WYG011607</name>
</gene>
<organism evidence="24 25">
    <name type="scientific">Bos mutus</name>
    <name type="common">wild yak</name>
    <dbReference type="NCBI Taxonomy" id="72004"/>
    <lineage>
        <taxon>Eukaryota</taxon>
        <taxon>Metazoa</taxon>
        <taxon>Chordata</taxon>
        <taxon>Craniata</taxon>
        <taxon>Vertebrata</taxon>
        <taxon>Euteleostomi</taxon>
        <taxon>Mammalia</taxon>
        <taxon>Eutheria</taxon>
        <taxon>Laurasiatheria</taxon>
        <taxon>Artiodactyla</taxon>
        <taxon>Ruminantia</taxon>
        <taxon>Pecora</taxon>
        <taxon>Bovidae</taxon>
        <taxon>Bovinae</taxon>
        <taxon>Bos</taxon>
    </lineage>
</organism>
<evidence type="ECO:0000259" key="21">
    <source>
        <dbReference type="PROSITE" id="PS50021"/>
    </source>
</evidence>
<dbReference type="InterPro" id="IPR018247">
    <property type="entry name" value="EF_Hand_1_Ca_BS"/>
</dbReference>
<dbReference type="InterPro" id="IPR011047">
    <property type="entry name" value="Quinoprotein_ADH-like_sf"/>
</dbReference>
<dbReference type="FunFam" id="1.20.5.1430:FF:000001">
    <property type="entry name" value="microtubule-associated protein RP/EB family member 1"/>
    <property type="match status" value="1"/>
</dbReference>
<dbReference type="GO" id="GO:0000922">
    <property type="term" value="C:spindle pole"/>
    <property type="evidence" value="ECO:0007669"/>
    <property type="project" value="UniProtKB-SubCell"/>
</dbReference>
<dbReference type="Gene3D" id="2.130.10.10">
    <property type="entry name" value="YVTN repeat-like/Quinoprotein amine dehydrogenase"/>
    <property type="match status" value="4"/>
</dbReference>
<comment type="caution">
    <text evidence="24">The sequence shown here is derived from an EMBL/GenBank/DDBJ whole genome shotgun (WGS) entry which is preliminary data.</text>
</comment>
<feature type="domain" description="Calponin-homology (CH)" evidence="21">
    <location>
        <begin position="1"/>
        <end position="82"/>
    </location>
</feature>
<keyword evidence="7 18" id="KW-0853">WD repeat</keyword>
<evidence type="ECO:0000256" key="9">
    <source>
        <dbReference type="ARBA" id="ARBA00022701"/>
    </source>
</evidence>
<keyword evidence="14" id="KW-0206">Cytoskeleton</keyword>
<evidence type="ECO:0000256" key="2">
    <source>
        <dbReference type="ARBA" id="ARBA00004647"/>
    </source>
</evidence>
<dbReference type="InterPro" id="IPR036133">
    <property type="entry name" value="EB1_C_sf"/>
</dbReference>
<evidence type="ECO:0000256" key="3">
    <source>
        <dbReference type="ARBA" id="ARBA00010729"/>
    </source>
</evidence>
<dbReference type="GO" id="GO:0005874">
    <property type="term" value="C:microtubule"/>
    <property type="evidence" value="ECO:0007669"/>
    <property type="project" value="UniProtKB-KW"/>
</dbReference>
<dbReference type="GO" id="GO:0005813">
    <property type="term" value="C:centrosome"/>
    <property type="evidence" value="ECO:0007669"/>
    <property type="project" value="UniProtKB-SubCell"/>
</dbReference>
<feature type="repeat" description="WD" evidence="18">
    <location>
        <begin position="846"/>
        <end position="878"/>
    </location>
</feature>
<evidence type="ECO:0000313" key="25">
    <source>
        <dbReference type="Proteomes" id="UP000322234"/>
    </source>
</evidence>
<dbReference type="Proteomes" id="UP000322234">
    <property type="component" value="Unassembled WGS sequence"/>
</dbReference>
<keyword evidence="9 19" id="KW-0493">Microtubule</keyword>
<dbReference type="SUPFAM" id="SSF140612">
    <property type="entry name" value="EB1 dimerisation domain-like"/>
    <property type="match status" value="1"/>
</dbReference>
<feature type="compositionally biased region" description="Low complexity" evidence="20">
    <location>
        <begin position="113"/>
        <end position="126"/>
    </location>
</feature>
<evidence type="ECO:0000256" key="8">
    <source>
        <dbReference type="ARBA" id="ARBA00022618"/>
    </source>
</evidence>
<feature type="region of interest" description="Disordered" evidence="20">
    <location>
        <begin position="451"/>
        <end position="516"/>
    </location>
</feature>
<evidence type="ECO:0000256" key="13">
    <source>
        <dbReference type="ARBA" id="ARBA00022837"/>
    </source>
</evidence>
<evidence type="ECO:0000256" key="5">
    <source>
        <dbReference type="ARBA" id="ARBA00019567"/>
    </source>
</evidence>
<feature type="domain" description="EF-hand" evidence="22">
    <location>
        <begin position="567"/>
        <end position="602"/>
    </location>
</feature>
<feature type="repeat" description="WD" evidence="18">
    <location>
        <begin position="1027"/>
        <end position="1068"/>
    </location>
</feature>
<dbReference type="InterPro" id="IPR011992">
    <property type="entry name" value="EF-hand-dom_pair"/>
</dbReference>
<dbReference type="PANTHER" id="PTHR44324:SF6">
    <property type="entry name" value="EF-HAND CALCIUM BINDING DOMAIN 8"/>
    <property type="match status" value="1"/>
</dbReference>
<evidence type="ECO:0000256" key="10">
    <source>
        <dbReference type="ARBA" id="ARBA00022723"/>
    </source>
</evidence>
<evidence type="ECO:0000256" key="15">
    <source>
        <dbReference type="ARBA" id="ARBA00023306"/>
    </source>
</evidence>
<dbReference type="Gene3D" id="1.20.5.1430">
    <property type="match status" value="1"/>
</dbReference>
<dbReference type="PROSITE" id="PS00678">
    <property type="entry name" value="WD_REPEATS_1"/>
    <property type="match status" value="1"/>
</dbReference>